<dbReference type="Proteomes" id="UP001292094">
    <property type="component" value="Unassembled WGS sequence"/>
</dbReference>
<evidence type="ECO:0000313" key="3">
    <source>
        <dbReference type="Proteomes" id="UP001292094"/>
    </source>
</evidence>
<feature type="region of interest" description="Disordered" evidence="1">
    <location>
        <begin position="1"/>
        <end position="70"/>
    </location>
</feature>
<reference evidence="2" key="1">
    <citation type="submission" date="2023-11" db="EMBL/GenBank/DDBJ databases">
        <title>Genome assemblies of two species of porcelain crab, Petrolisthes cinctipes and Petrolisthes manimaculis (Anomura: Porcellanidae).</title>
        <authorList>
            <person name="Angst P."/>
        </authorList>
    </citation>
    <scope>NUCLEOTIDE SEQUENCE</scope>
    <source>
        <strain evidence="2">PB745_02</strain>
        <tissue evidence="2">Gill</tissue>
    </source>
</reference>
<comment type="caution">
    <text evidence="2">The sequence shown here is derived from an EMBL/GenBank/DDBJ whole genome shotgun (WGS) entry which is preliminary data.</text>
</comment>
<evidence type="ECO:0000256" key="1">
    <source>
        <dbReference type="SAM" id="MobiDB-lite"/>
    </source>
</evidence>
<organism evidence="2 3">
    <name type="scientific">Petrolisthes manimaculis</name>
    <dbReference type="NCBI Taxonomy" id="1843537"/>
    <lineage>
        <taxon>Eukaryota</taxon>
        <taxon>Metazoa</taxon>
        <taxon>Ecdysozoa</taxon>
        <taxon>Arthropoda</taxon>
        <taxon>Crustacea</taxon>
        <taxon>Multicrustacea</taxon>
        <taxon>Malacostraca</taxon>
        <taxon>Eumalacostraca</taxon>
        <taxon>Eucarida</taxon>
        <taxon>Decapoda</taxon>
        <taxon>Pleocyemata</taxon>
        <taxon>Anomura</taxon>
        <taxon>Galatheoidea</taxon>
        <taxon>Porcellanidae</taxon>
        <taxon>Petrolisthes</taxon>
    </lineage>
</organism>
<evidence type="ECO:0000313" key="2">
    <source>
        <dbReference type="EMBL" id="KAK4301958.1"/>
    </source>
</evidence>
<feature type="compositionally biased region" description="Basic and acidic residues" evidence="1">
    <location>
        <begin position="1"/>
        <end position="64"/>
    </location>
</feature>
<gene>
    <name evidence="2" type="ORF">Pmani_025935</name>
</gene>
<dbReference type="AlphaFoldDB" id="A0AAE1P5Q3"/>
<keyword evidence="3" id="KW-1185">Reference proteome</keyword>
<dbReference type="EMBL" id="JAWZYT010002805">
    <property type="protein sequence ID" value="KAK4301958.1"/>
    <property type="molecule type" value="Genomic_DNA"/>
</dbReference>
<accession>A0AAE1P5Q3</accession>
<proteinExistence type="predicted"/>
<sequence>MEGEDRKGMGLGRTGREGGNSKESGKKVAGEIKEEVTLRRKEGGEKRRRQEETTEKEDRKEKARQQVYED</sequence>
<name>A0AAE1P5Q3_9EUCA</name>
<protein>
    <submittedName>
        <fullName evidence="2">Uncharacterized protein</fullName>
    </submittedName>
</protein>